<keyword evidence="4" id="KW-0808">Transferase</keyword>
<keyword evidence="6" id="KW-0418">Kinase</keyword>
<keyword evidence="3 8" id="KW-0762">Sugar transport</keyword>
<dbReference type="Gene3D" id="2.70.70.10">
    <property type="entry name" value="Glucose Permease (Domain IIA)"/>
    <property type="match status" value="1"/>
</dbReference>
<dbReference type="SUPFAM" id="SSF51261">
    <property type="entry name" value="Duplicated hybrid motif"/>
    <property type="match status" value="1"/>
</dbReference>
<dbReference type="Pfam" id="PF00358">
    <property type="entry name" value="PTS_EIIA_1"/>
    <property type="match status" value="1"/>
</dbReference>
<dbReference type="GO" id="GO:0016301">
    <property type="term" value="F:kinase activity"/>
    <property type="evidence" value="ECO:0007669"/>
    <property type="project" value="UniProtKB-KW"/>
</dbReference>
<keyword evidence="9" id="KW-1185">Reference proteome</keyword>
<evidence type="ECO:0000259" key="7">
    <source>
        <dbReference type="PROSITE" id="PS51093"/>
    </source>
</evidence>
<accession>A0A8I0G9L6</accession>
<reference evidence="8 9" key="1">
    <citation type="submission" date="2020-08" db="EMBL/GenBank/DDBJ databases">
        <title>Winkia gen. nov., sp. nov., isolated from faeces of the Anser albifrons in China.</title>
        <authorList>
            <person name="Liu Q."/>
        </authorList>
    </citation>
    <scope>NUCLEOTIDE SEQUENCE [LARGE SCALE GENOMIC DNA]</scope>
    <source>
        <strain evidence="8 9">C62</strain>
    </source>
</reference>
<organism evidence="8 9">
    <name type="scientific">Nanchangia anserum</name>
    <dbReference type="NCBI Taxonomy" id="2692125"/>
    <lineage>
        <taxon>Bacteria</taxon>
        <taxon>Bacillati</taxon>
        <taxon>Actinomycetota</taxon>
        <taxon>Actinomycetes</taxon>
        <taxon>Actinomycetales</taxon>
        <taxon>Actinomycetaceae</taxon>
        <taxon>Nanchangia</taxon>
    </lineage>
</organism>
<dbReference type="InterPro" id="IPR001127">
    <property type="entry name" value="PTS_EIIA_1_perm"/>
</dbReference>
<evidence type="ECO:0000256" key="4">
    <source>
        <dbReference type="ARBA" id="ARBA00022679"/>
    </source>
</evidence>
<keyword evidence="2" id="KW-0813">Transport</keyword>
<proteinExistence type="predicted"/>
<dbReference type="EMBL" id="JACRUO010000001">
    <property type="protein sequence ID" value="MBD3688738.1"/>
    <property type="molecule type" value="Genomic_DNA"/>
</dbReference>
<dbReference type="GO" id="GO:0005737">
    <property type="term" value="C:cytoplasm"/>
    <property type="evidence" value="ECO:0007669"/>
    <property type="project" value="UniProtKB-SubCell"/>
</dbReference>
<dbReference type="InterPro" id="IPR050890">
    <property type="entry name" value="PTS_EIIA_component"/>
</dbReference>
<evidence type="ECO:0000313" key="8">
    <source>
        <dbReference type="EMBL" id="MBD3688738.1"/>
    </source>
</evidence>
<evidence type="ECO:0000256" key="6">
    <source>
        <dbReference type="ARBA" id="ARBA00022777"/>
    </source>
</evidence>
<protein>
    <submittedName>
        <fullName evidence="8">PTS glucose transporter subunit IIA</fullName>
    </submittedName>
</protein>
<feature type="domain" description="PTS EIIA type-1" evidence="7">
    <location>
        <begin position="32"/>
        <end position="138"/>
    </location>
</feature>
<comment type="subcellular location">
    <subcellularLocation>
        <location evidence="1">Cytoplasm</location>
    </subcellularLocation>
</comment>
<evidence type="ECO:0000256" key="3">
    <source>
        <dbReference type="ARBA" id="ARBA00022597"/>
    </source>
</evidence>
<dbReference type="PROSITE" id="PS51093">
    <property type="entry name" value="PTS_EIIA_TYPE_1"/>
    <property type="match status" value="1"/>
</dbReference>
<dbReference type="PANTHER" id="PTHR45008:SF1">
    <property type="entry name" value="PTS SYSTEM GLUCOSE-SPECIFIC EIIA COMPONENT"/>
    <property type="match status" value="1"/>
</dbReference>
<dbReference type="GO" id="GO:0009401">
    <property type="term" value="P:phosphoenolpyruvate-dependent sugar phosphotransferase system"/>
    <property type="evidence" value="ECO:0007669"/>
    <property type="project" value="UniProtKB-KW"/>
</dbReference>
<dbReference type="InterPro" id="IPR011055">
    <property type="entry name" value="Dup_hybrid_motif"/>
</dbReference>
<evidence type="ECO:0000256" key="5">
    <source>
        <dbReference type="ARBA" id="ARBA00022683"/>
    </source>
</evidence>
<gene>
    <name evidence="8" type="ORF">H8R10_00570</name>
</gene>
<dbReference type="Proteomes" id="UP000627538">
    <property type="component" value="Unassembled WGS sequence"/>
</dbReference>
<dbReference type="AlphaFoldDB" id="A0A8I0G9L6"/>
<dbReference type="PANTHER" id="PTHR45008">
    <property type="entry name" value="PTS SYSTEM GLUCOSE-SPECIFIC EIIA COMPONENT"/>
    <property type="match status" value="1"/>
</dbReference>
<name>A0A8I0G9L6_9ACTO</name>
<comment type="caution">
    <text evidence="8">The sequence shown here is derived from an EMBL/GenBank/DDBJ whole genome shotgun (WGS) entry which is preliminary data.</text>
</comment>
<dbReference type="NCBIfam" id="TIGR00830">
    <property type="entry name" value="PTBA"/>
    <property type="match status" value="1"/>
</dbReference>
<sequence>MFGWKKKTQPAGGDDLISPVDGQLIELAAVPDPLFSSGKLGPGFAVEPHGTTVAAPVAGEIMLVADTAHAFAITTQLGVEVLVHIGVDTVSLNGRGFHVVEGIRAGVRVSAGEAIVEIDLDTLRTQAPSSAVVVAVTNAAKGFDVSAPNLSAGPGEAVLTVREA</sequence>
<dbReference type="RefSeq" id="WP_191070845.1">
    <property type="nucleotide sequence ID" value="NZ_CP060506.1"/>
</dbReference>
<evidence type="ECO:0000256" key="2">
    <source>
        <dbReference type="ARBA" id="ARBA00022448"/>
    </source>
</evidence>
<evidence type="ECO:0000313" key="9">
    <source>
        <dbReference type="Proteomes" id="UP000627538"/>
    </source>
</evidence>
<evidence type="ECO:0000256" key="1">
    <source>
        <dbReference type="ARBA" id="ARBA00004496"/>
    </source>
</evidence>
<keyword evidence="5" id="KW-0598">Phosphotransferase system</keyword>
<dbReference type="PROSITE" id="PS00371">
    <property type="entry name" value="PTS_EIIA_TYPE_1_HIS"/>
    <property type="match status" value="1"/>
</dbReference>